<evidence type="ECO:0000256" key="1">
    <source>
        <dbReference type="SAM" id="Phobius"/>
    </source>
</evidence>
<evidence type="ECO:0000313" key="3">
    <source>
        <dbReference type="EMBL" id="CUI02176.1"/>
    </source>
</evidence>
<evidence type="ECO:0000313" key="4">
    <source>
        <dbReference type="Proteomes" id="UP000051326"/>
    </source>
</evidence>
<feature type="transmembrane region" description="Helical" evidence="1">
    <location>
        <begin position="27"/>
        <end position="46"/>
    </location>
</feature>
<dbReference type="AlphaFoldDB" id="A0A0P1HEX1"/>
<keyword evidence="1" id="KW-1133">Transmembrane helix</keyword>
<dbReference type="Pfam" id="PF03779">
    <property type="entry name" value="SPW"/>
    <property type="match status" value="1"/>
</dbReference>
<feature type="transmembrane region" description="Helical" evidence="1">
    <location>
        <begin position="53"/>
        <end position="71"/>
    </location>
</feature>
<keyword evidence="1" id="KW-0472">Membrane</keyword>
<keyword evidence="1" id="KW-0812">Transmembrane</keyword>
<evidence type="ECO:0000259" key="2">
    <source>
        <dbReference type="Pfam" id="PF03779"/>
    </source>
</evidence>
<protein>
    <submittedName>
        <fullName evidence="3">SPW repeat</fullName>
    </submittedName>
</protein>
<organism evidence="3 4">
    <name type="scientific">Leisingera aquaemixtae</name>
    <dbReference type="NCBI Taxonomy" id="1396826"/>
    <lineage>
        <taxon>Bacteria</taxon>
        <taxon>Pseudomonadati</taxon>
        <taxon>Pseudomonadota</taxon>
        <taxon>Alphaproteobacteria</taxon>
        <taxon>Rhodobacterales</taxon>
        <taxon>Roseobacteraceae</taxon>
        <taxon>Leisingera</taxon>
    </lineage>
</organism>
<dbReference type="EMBL" id="CYSR01000040">
    <property type="protein sequence ID" value="CUI02176.1"/>
    <property type="molecule type" value="Genomic_DNA"/>
</dbReference>
<feature type="domain" description="SPW repeat-containing integral membrane" evidence="2">
    <location>
        <begin position="2"/>
        <end position="63"/>
    </location>
</feature>
<dbReference type="STRING" id="1396826.PHA8399_04340"/>
<gene>
    <name evidence="3" type="ORF">PHA8399_04340</name>
</gene>
<dbReference type="Proteomes" id="UP000051326">
    <property type="component" value="Unassembled WGS sequence"/>
</dbReference>
<accession>A0A0P1HEX1</accession>
<name>A0A0P1HEX1_9RHOB</name>
<reference evidence="3 4" key="1">
    <citation type="submission" date="2015-09" db="EMBL/GenBank/DDBJ databases">
        <authorList>
            <consortium name="Swine Surveillance"/>
        </authorList>
    </citation>
    <scope>NUCLEOTIDE SEQUENCE [LARGE SCALE GENOMIC DNA]</scope>
    <source>
        <strain evidence="3 4">CECT 8399</strain>
    </source>
</reference>
<sequence>MIIGAVVAVLAAFELFAFREWEEWIGAALGAWLVISPWVLGFQVSFPATANAVVSGLIVAALSGWTAIEVYRGGHA</sequence>
<dbReference type="InterPro" id="IPR005530">
    <property type="entry name" value="SPW"/>
</dbReference>
<proteinExistence type="predicted"/>